<dbReference type="InParanoid" id="A0A7M7NXZ7"/>
<keyword evidence="2" id="KW-0964">Secreted</keyword>
<feature type="region of interest" description="Disordered" evidence="6">
    <location>
        <begin position="196"/>
        <end position="223"/>
    </location>
</feature>
<dbReference type="SUPFAM" id="SSF82895">
    <property type="entry name" value="TSP-1 type 1 repeat"/>
    <property type="match status" value="1"/>
</dbReference>
<dbReference type="SMART" id="SM00209">
    <property type="entry name" value="TSP1"/>
    <property type="match status" value="2"/>
</dbReference>
<dbReference type="Proteomes" id="UP000007110">
    <property type="component" value="Unassembled WGS sequence"/>
</dbReference>
<dbReference type="PROSITE" id="PS50092">
    <property type="entry name" value="TSP1"/>
    <property type="match status" value="1"/>
</dbReference>
<evidence type="ECO:0000313" key="8">
    <source>
        <dbReference type="Proteomes" id="UP000007110"/>
    </source>
</evidence>
<sequence length="223" mass="25283">MGPWQPWSLCSASCGEGEQTRRRDCLIPSLQSERRIQTMHSNVFGCRGNKSMITRRPCKLVPCSYFKTELDPSSIPAFSYALTDPAEILHQYRDEDNSAAAVDAYGYIAYDNDSTSKTTTDDDGCSVFNQSLACRNSSSNHVRLRRAIRIAMGEMIYSNWTPWARCSCTTSMHTRYRFCIVGMRRCIRAKGLFPTEETEPCQCGDTRGSQRGKKNHLRSRSKT</sequence>
<evidence type="ECO:0000256" key="3">
    <source>
        <dbReference type="ARBA" id="ARBA00022729"/>
    </source>
</evidence>
<keyword evidence="3" id="KW-0732">Signal</keyword>
<dbReference type="RefSeq" id="XP_030843223.1">
    <property type="nucleotide sequence ID" value="XM_030987363.1"/>
</dbReference>
<comment type="subcellular location">
    <subcellularLocation>
        <location evidence="1">Secreted</location>
    </subcellularLocation>
</comment>
<evidence type="ECO:0000313" key="7">
    <source>
        <dbReference type="EnsemblMetazoa" id="XP_030843223"/>
    </source>
</evidence>
<dbReference type="Pfam" id="PF00090">
    <property type="entry name" value="TSP_1"/>
    <property type="match status" value="1"/>
</dbReference>
<feature type="compositionally biased region" description="Basic residues" evidence="6">
    <location>
        <begin position="210"/>
        <end position="223"/>
    </location>
</feature>
<dbReference type="InterPro" id="IPR000884">
    <property type="entry name" value="TSP1_rpt"/>
</dbReference>
<evidence type="ECO:0000256" key="4">
    <source>
        <dbReference type="ARBA" id="ARBA00022737"/>
    </source>
</evidence>
<keyword evidence="8" id="KW-1185">Reference proteome</keyword>
<reference evidence="7" key="2">
    <citation type="submission" date="2021-01" db="UniProtKB">
        <authorList>
            <consortium name="EnsemblMetazoa"/>
        </authorList>
    </citation>
    <scope>IDENTIFICATION</scope>
</reference>
<dbReference type="GeneID" id="105447274"/>
<dbReference type="Gene3D" id="2.20.100.10">
    <property type="entry name" value="Thrombospondin type-1 (TSP1) repeat"/>
    <property type="match status" value="1"/>
</dbReference>
<reference evidence="8" key="1">
    <citation type="submission" date="2015-02" db="EMBL/GenBank/DDBJ databases">
        <title>Genome sequencing for Strongylocentrotus purpuratus.</title>
        <authorList>
            <person name="Murali S."/>
            <person name="Liu Y."/>
            <person name="Vee V."/>
            <person name="English A."/>
            <person name="Wang M."/>
            <person name="Skinner E."/>
            <person name="Han Y."/>
            <person name="Muzny D.M."/>
            <person name="Worley K.C."/>
            <person name="Gibbs R.A."/>
        </authorList>
    </citation>
    <scope>NUCLEOTIDE SEQUENCE</scope>
</reference>
<proteinExistence type="predicted"/>
<name>A0A7M7NXZ7_STRPU</name>
<dbReference type="KEGG" id="spu:105447274"/>
<evidence type="ECO:0000256" key="1">
    <source>
        <dbReference type="ARBA" id="ARBA00004613"/>
    </source>
</evidence>
<dbReference type="InterPro" id="IPR052065">
    <property type="entry name" value="Compl_asym_regulator"/>
</dbReference>
<evidence type="ECO:0000256" key="5">
    <source>
        <dbReference type="ARBA" id="ARBA00023157"/>
    </source>
</evidence>
<dbReference type="EnsemblMetazoa" id="XM_030987363">
    <property type="protein sequence ID" value="XP_030843223"/>
    <property type="gene ID" value="LOC105447274"/>
</dbReference>
<dbReference type="PANTHER" id="PTHR22906:SF43">
    <property type="entry name" value="PROPERDIN"/>
    <property type="match status" value="1"/>
</dbReference>
<dbReference type="AlphaFoldDB" id="A0A7M7NXZ7"/>
<keyword evidence="4" id="KW-0677">Repeat</keyword>
<dbReference type="PANTHER" id="PTHR22906">
    <property type="entry name" value="PROPERDIN"/>
    <property type="match status" value="1"/>
</dbReference>
<protein>
    <submittedName>
        <fullName evidence="7">Uncharacterized protein</fullName>
    </submittedName>
</protein>
<accession>A0A7M7NXZ7</accession>
<keyword evidence="5" id="KW-1015">Disulfide bond</keyword>
<dbReference type="InterPro" id="IPR036383">
    <property type="entry name" value="TSP1_rpt_sf"/>
</dbReference>
<dbReference type="OrthoDB" id="6153163at2759"/>
<evidence type="ECO:0000256" key="2">
    <source>
        <dbReference type="ARBA" id="ARBA00022525"/>
    </source>
</evidence>
<organism evidence="7 8">
    <name type="scientific">Strongylocentrotus purpuratus</name>
    <name type="common">Purple sea urchin</name>
    <dbReference type="NCBI Taxonomy" id="7668"/>
    <lineage>
        <taxon>Eukaryota</taxon>
        <taxon>Metazoa</taxon>
        <taxon>Echinodermata</taxon>
        <taxon>Eleutherozoa</taxon>
        <taxon>Echinozoa</taxon>
        <taxon>Echinoidea</taxon>
        <taxon>Euechinoidea</taxon>
        <taxon>Echinacea</taxon>
        <taxon>Camarodonta</taxon>
        <taxon>Echinidea</taxon>
        <taxon>Strongylocentrotidae</taxon>
        <taxon>Strongylocentrotus</taxon>
    </lineage>
</organism>
<evidence type="ECO:0000256" key="6">
    <source>
        <dbReference type="SAM" id="MobiDB-lite"/>
    </source>
</evidence>